<proteinExistence type="predicted"/>
<feature type="region of interest" description="Disordered" evidence="1">
    <location>
        <begin position="140"/>
        <end position="201"/>
    </location>
</feature>
<dbReference type="AlphaFoldDB" id="A0A8C0JQ52"/>
<feature type="compositionally biased region" description="Low complexity" evidence="1">
    <location>
        <begin position="76"/>
        <end position="89"/>
    </location>
</feature>
<organism evidence="2 3">
    <name type="scientific">Canis lupus dingo</name>
    <name type="common">dingo</name>
    <dbReference type="NCBI Taxonomy" id="286419"/>
    <lineage>
        <taxon>Eukaryota</taxon>
        <taxon>Metazoa</taxon>
        <taxon>Chordata</taxon>
        <taxon>Craniata</taxon>
        <taxon>Vertebrata</taxon>
        <taxon>Euteleostomi</taxon>
        <taxon>Mammalia</taxon>
        <taxon>Eutheria</taxon>
        <taxon>Laurasiatheria</taxon>
        <taxon>Carnivora</taxon>
        <taxon>Caniformia</taxon>
        <taxon>Canidae</taxon>
        <taxon>Canis</taxon>
    </lineage>
</organism>
<evidence type="ECO:0000256" key="1">
    <source>
        <dbReference type="SAM" id="MobiDB-lite"/>
    </source>
</evidence>
<evidence type="ECO:0000313" key="3">
    <source>
        <dbReference type="Proteomes" id="UP000694391"/>
    </source>
</evidence>
<reference evidence="2" key="2">
    <citation type="submission" date="2025-09" db="UniProtKB">
        <authorList>
            <consortium name="Ensembl"/>
        </authorList>
    </citation>
    <scope>IDENTIFICATION</scope>
</reference>
<evidence type="ECO:0000313" key="2">
    <source>
        <dbReference type="Ensembl" id="ENSCAFP00020004390.1"/>
    </source>
</evidence>
<feature type="region of interest" description="Disordered" evidence="1">
    <location>
        <begin position="32"/>
        <end position="99"/>
    </location>
</feature>
<keyword evidence="3" id="KW-1185">Reference proteome</keyword>
<reference evidence="2" key="1">
    <citation type="submission" date="2025-08" db="UniProtKB">
        <authorList>
            <consortium name="Ensembl"/>
        </authorList>
    </citation>
    <scope>IDENTIFICATION</scope>
</reference>
<protein>
    <submittedName>
        <fullName evidence="2">Uncharacterized protein</fullName>
    </submittedName>
</protein>
<feature type="compositionally biased region" description="Basic residues" evidence="1">
    <location>
        <begin position="153"/>
        <end position="169"/>
    </location>
</feature>
<dbReference type="Proteomes" id="UP000694391">
    <property type="component" value="Unplaced"/>
</dbReference>
<dbReference type="Ensembl" id="ENSCAFT00020005078.1">
    <property type="protein sequence ID" value="ENSCAFP00020004390.1"/>
    <property type="gene ID" value="ENSCAFG00020003618.1"/>
</dbReference>
<feature type="compositionally biased region" description="Gly residues" evidence="1">
    <location>
        <begin position="57"/>
        <end position="75"/>
    </location>
</feature>
<accession>A0A8C0JQ52</accession>
<name>A0A8C0JQ52_CANLU</name>
<sequence length="301" mass="30301">MLQPEAGCRRRLRLWAQRRPLGMAGALGLGHRGGARAAVGSSPATGTGEAESRAGPGRAGPGVGPARAGGGGGLSGASSLPSPPLAARGRPGRSSPGWVPAPFLAGPICIEETAQSGRCGGAGGERGACAALRCCPEAKPRARPTSCLGLSRRLPRASPRPRPRTPPRRPPRDQRAMSPGQRAGGDARKDGPAGGGGGRPATAAGAWAVSALCLLLSVGSAAACLLLGAQAAALQGRVATLEEERELLRRAGPPGALAAWAEPHLERLLREKLEGLAKHRTVREAPTACICPPVPPGPGLP</sequence>